<protein>
    <submittedName>
        <fullName evidence="1">Uncharacterized protein</fullName>
    </submittedName>
</protein>
<evidence type="ECO:0000313" key="1">
    <source>
        <dbReference type="EMBL" id="PLR20475.1"/>
    </source>
</evidence>
<name>A0ABX4SLC3_9GAMM</name>
<gene>
    <name evidence="1" type="ORF">PZBJ_20400</name>
</gene>
<dbReference type="EMBL" id="PJRT01000032">
    <property type="protein sequence ID" value="PLR20475.1"/>
    <property type="molecule type" value="Genomic_DNA"/>
</dbReference>
<dbReference type="Proteomes" id="UP000234296">
    <property type="component" value="Unassembled WGS sequence"/>
</dbReference>
<keyword evidence="2" id="KW-1185">Reference proteome</keyword>
<reference evidence="2" key="1">
    <citation type="submission" date="2017-12" db="EMBL/GenBank/DDBJ databases">
        <title>The genome sequence of Pantoea sp. 596.</title>
        <authorList>
            <person name="Gao J."/>
            <person name="Mao X."/>
            <person name="Sun J."/>
        </authorList>
    </citation>
    <scope>NUCLEOTIDE SEQUENCE [LARGE SCALE GENOMIC DNA]</scope>
    <source>
        <strain evidence="2">596</strain>
    </source>
</reference>
<comment type="caution">
    <text evidence="1">The sequence shown here is derived from an EMBL/GenBank/DDBJ whole genome shotgun (WGS) entry which is preliminary data.</text>
</comment>
<evidence type="ECO:0000313" key="2">
    <source>
        <dbReference type="Proteomes" id="UP000234296"/>
    </source>
</evidence>
<sequence length="141" mass="15575">MEKALSEIAEKLGNGSTLRVGFLEGATYPDGESVPMVAAANEFGDPGMNRPARPFFRRMIAVKSPEWGNDISRIAIATSYDPRAFLPLMGEHIKSQLQESIREFTDPPLSPYTIKRKGFAKPLIETSHMLSSVDYDVKDGV</sequence>
<accession>A0ABX4SLC3</accession>
<organism evidence="1 2">
    <name type="scientific">Pantoea endophytica</name>
    <dbReference type="NCBI Taxonomy" id="92488"/>
    <lineage>
        <taxon>Bacteria</taxon>
        <taxon>Pseudomonadati</taxon>
        <taxon>Pseudomonadota</taxon>
        <taxon>Gammaproteobacteria</taxon>
        <taxon>Enterobacterales</taxon>
        <taxon>Erwiniaceae</taxon>
        <taxon>Pantoea</taxon>
    </lineage>
</organism>
<proteinExistence type="predicted"/>